<keyword evidence="10" id="KW-1185">Reference proteome</keyword>
<evidence type="ECO:0000313" key="10">
    <source>
        <dbReference type="Proteomes" id="UP000025227"/>
    </source>
</evidence>
<dbReference type="Pfam" id="PF08743">
    <property type="entry name" value="Nse4_C"/>
    <property type="match status" value="1"/>
</dbReference>
<comment type="subcellular location">
    <subcellularLocation>
        <location evidence="1 7">Nucleus</location>
    </subcellularLocation>
</comment>
<name>A0A7I5E5X4_HAECO</name>
<evidence type="ECO:0000256" key="4">
    <source>
        <dbReference type="ARBA" id="ARBA00023172"/>
    </source>
</evidence>
<comment type="function">
    <text evidence="7">Component of the SMC5-SMC6 complex, that promotes sister chromatid alignment after DNA damage and facilitates double-stranded DNA breaks (DSBs) repair via homologous recombination between sister chromatids.</text>
</comment>
<dbReference type="PANTHER" id="PTHR16140">
    <property type="entry name" value="NON-STRUCTURAL MAINTENANCE OF CHROMOSOMES ELEMENT 4"/>
    <property type="match status" value="1"/>
</dbReference>
<evidence type="ECO:0000256" key="5">
    <source>
        <dbReference type="ARBA" id="ARBA00023204"/>
    </source>
</evidence>
<dbReference type="WBParaSite" id="HCON_00017590-00001">
    <property type="protein sequence ID" value="HCON_00017590-00001"/>
    <property type="gene ID" value="HCON_00017590"/>
</dbReference>
<proteinExistence type="inferred from homology"/>
<dbReference type="InterPro" id="IPR014854">
    <property type="entry name" value="Nse4_C"/>
</dbReference>
<keyword evidence="6 7" id="KW-0539">Nucleus</keyword>
<keyword evidence="3 7" id="KW-0227">DNA damage</keyword>
<keyword evidence="4 7" id="KW-0233">DNA recombination</keyword>
<dbReference type="OMA" id="QDICSQF"/>
<dbReference type="GO" id="GO:0030915">
    <property type="term" value="C:Smc5-Smc6 complex"/>
    <property type="evidence" value="ECO:0007669"/>
    <property type="project" value="UniProtKB-UniRule"/>
</dbReference>
<sequence>MPRPLRLSNRQDEDSNVVEMADDGLTSTQVQEANYLNSLATAADPSQLFAKRASLREAYHGICSQFTGDTEKKESKELIENLGKSLEDVDRSYQSVGAGGKELAADADSLLSMASVLLEQMKSFRRSNSERIVTAKSLADALILYVSSMSTDAGLCVGDDNPLLCEEEGHHLPSSPSSFNETQSSRNCHRVSSAPKISSDQWAWLGRQSLGTLSYDVSFKYQSLRSVVSFDVAPPASQVTKKERIKRAKDSQEAAVVLSSKSSISIDDEVSVAQELDKVRKALKRAWKEKPSVDFFSFVIDPNDFSKSVENMFHISFLVKDGRVRLSVAENGLPVLLHVTNEERQRLHVDDRSAAVTNQAIISFTYEMWEEMVEAMRLSNARE</sequence>
<dbReference type="GO" id="GO:0006281">
    <property type="term" value="P:DNA repair"/>
    <property type="evidence" value="ECO:0007669"/>
    <property type="project" value="UniProtKB-UniRule"/>
</dbReference>
<evidence type="ECO:0000256" key="2">
    <source>
        <dbReference type="ARBA" id="ARBA00008997"/>
    </source>
</evidence>
<comment type="subunit">
    <text evidence="7">Component of the SMC5-SMC6 complex.</text>
</comment>
<evidence type="ECO:0000256" key="7">
    <source>
        <dbReference type="RuleBase" id="RU365071"/>
    </source>
</evidence>
<dbReference type="Proteomes" id="UP000025227">
    <property type="component" value="Unplaced"/>
</dbReference>
<reference evidence="11" key="1">
    <citation type="submission" date="2020-12" db="UniProtKB">
        <authorList>
            <consortium name="WormBaseParasite"/>
        </authorList>
    </citation>
    <scope>IDENTIFICATION</scope>
    <source>
        <strain evidence="11">MHco3</strain>
    </source>
</reference>
<evidence type="ECO:0000256" key="1">
    <source>
        <dbReference type="ARBA" id="ARBA00004123"/>
    </source>
</evidence>
<dbReference type="PANTHER" id="PTHR16140:SF0">
    <property type="entry name" value="NON-STRUCTURAL MAINTENANCE OF CHROMOSOMES ELEMENT 4"/>
    <property type="match status" value="1"/>
</dbReference>
<organism evidence="10 11">
    <name type="scientific">Haemonchus contortus</name>
    <name type="common">Barber pole worm</name>
    <dbReference type="NCBI Taxonomy" id="6289"/>
    <lineage>
        <taxon>Eukaryota</taxon>
        <taxon>Metazoa</taxon>
        <taxon>Ecdysozoa</taxon>
        <taxon>Nematoda</taxon>
        <taxon>Chromadorea</taxon>
        <taxon>Rhabditida</taxon>
        <taxon>Rhabditina</taxon>
        <taxon>Rhabditomorpha</taxon>
        <taxon>Strongyloidea</taxon>
        <taxon>Trichostrongylidae</taxon>
        <taxon>Haemonchus</taxon>
    </lineage>
</organism>
<feature type="region of interest" description="Disordered" evidence="8">
    <location>
        <begin position="168"/>
        <end position="192"/>
    </location>
</feature>
<dbReference type="GO" id="GO:0006310">
    <property type="term" value="P:DNA recombination"/>
    <property type="evidence" value="ECO:0007669"/>
    <property type="project" value="UniProtKB-UniRule"/>
</dbReference>
<keyword evidence="5 7" id="KW-0234">DNA repair</keyword>
<dbReference type="AlphaFoldDB" id="A0A7I5E5X4"/>
<evidence type="ECO:0000256" key="3">
    <source>
        <dbReference type="ARBA" id="ARBA00022763"/>
    </source>
</evidence>
<feature type="domain" description="Non-structural maintenance of chromosome element 4 C-terminal" evidence="9">
    <location>
        <begin position="293"/>
        <end position="379"/>
    </location>
</feature>
<comment type="similarity">
    <text evidence="2 7">Belongs to the NSE4 family.</text>
</comment>
<protein>
    <recommendedName>
        <fullName evidence="7">Non-structural maintenance of chromosomes element 4</fullName>
    </recommendedName>
</protein>
<evidence type="ECO:0000259" key="9">
    <source>
        <dbReference type="Pfam" id="PF08743"/>
    </source>
</evidence>
<dbReference type="GO" id="GO:0005634">
    <property type="term" value="C:nucleus"/>
    <property type="evidence" value="ECO:0007669"/>
    <property type="project" value="UniProtKB-SubCell"/>
</dbReference>
<evidence type="ECO:0000256" key="8">
    <source>
        <dbReference type="SAM" id="MobiDB-lite"/>
    </source>
</evidence>
<dbReference type="InterPro" id="IPR027786">
    <property type="entry name" value="Nse4/EID"/>
</dbReference>
<dbReference type="OrthoDB" id="361242at2759"/>
<evidence type="ECO:0000256" key="6">
    <source>
        <dbReference type="ARBA" id="ARBA00023242"/>
    </source>
</evidence>
<evidence type="ECO:0000313" key="11">
    <source>
        <dbReference type="WBParaSite" id="HCON_00017590-00001"/>
    </source>
</evidence>
<feature type="compositionally biased region" description="Polar residues" evidence="8">
    <location>
        <begin position="174"/>
        <end position="186"/>
    </location>
</feature>
<accession>A0A7I5E5X4</accession>